<reference evidence="2 3" key="1">
    <citation type="submission" date="2022-11" db="EMBL/GenBank/DDBJ databases">
        <title>Nonomuraea corallina sp. nov., a new species of the genus Nonomuraea isolated from sea side sediment in Thai sea.</title>
        <authorList>
            <person name="Ngamcharungchit C."/>
            <person name="Matsumoto A."/>
            <person name="Suriyachadkun C."/>
            <person name="Panbangred W."/>
            <person name="Inahashi Y."/>
            <person name="Intra B."/>
        </authorList>
    </citation>
    <scope>NUCLEOTIDE SEQUENCE [LARGE SCALE GENOMIC DNA]</scope>
    <source>
        <strain evidence="2 3">DSM 43553</strain>
    </source>
</reference>
<evidence type="ECO:0000313" key="2">
    <source>
        <dbReference type="EMBL" id="MDA0644992.1"/>
    </source>
</evidence>
<dbReference type="PROSITE" id="PS51186">
    <property type="entry name" value="GNAT"/>
    <property type="match status" value="1"/>
</dbReference>
<protein>
    <submittedName>
        <fullName evidence="2">HAD-IIIC family phosphatase</fullName>
    </submittedName>
</protein>
<dbReference type="Proteomes" id="UP001212498">
    <property type="component" value="Unassembled WGS sequence"/>
</dbReference>
<evidence type="ECO:0000313" key="3">
    <source>
        <dbReference type="Proteomes" id="UP001212498"/>
    </source>
</evidence>
<organism evidence="2 3">
    <name type="scientific">Nonomuraea ferruginea</name>
    <dbReference type="NCBI Taxonomy" id="46174"/>
    <lineage>
        <taxon>Bacteria</taxon>
        <taxon>Bacillati</taxon>
        <taxon>Actinomycetota</taxon>
        <taxon>Actinomycetes</taxon>
        <taxon>Streptosporangiales</taxon>
        <taxon>Streptosporangiaceae</taxon>
        <taxon>Nonomuraea</taxon>
    </lineage>
</organism>
<evidence type="ECO:0000259" key="1">
    <source>
        <dbReference type="PROSITE" id="PS51186"/>
    </source>
</evidence>
<dbReference type="NCBIfam" id="TIGR01686">
    <property type="entry name" value="FkbH"/>
    <property type="match status" value="1"/>
</dbReference>
<gene>
    <name evidence="2" type="ORF">OUY24_30580</name>
</gene>
<keyword evidence="3" id="KW-1185">Reference proteome</keyword>
<dbReference type="InterPro" id="IPR023214">
    <property type="entry name" value="HAD_sf"/>
</dbReference>
<dbReference type="EMBL" id="JAPNUD010000117">
    <property type="protein sequence ID" value="MDA0644992.1"/>
    <property type="molecule type" value="Genomic_DNA"/>
</dbReference>
<dbReference type="InterPro" id="IPR010033">
    <property type="entry name" value="HAD_SF_ppase_IIIC"/>
</dbReference>
<dbReference type="RefSeq" id="WP_271278788.1">
    <property type="nucleotide sequence ID" value="NZ_BAABFD010000018.1"/>
</dbReference>
<sequence>MRAERQGPGIKCVVWDLDDTLWQGTLLEGDDLVLAPGVRSVVGELDDRGILQSVASKNDHDLAWAKVTEFGLAEFFLHPQIGWADKSASIRIIARELGIGLDTLALVDDQAFERDEVRYALPQVSVIDAADLGGLLDLPRMRPRFVTDESRRRRQMCQADIQRNRAENESPGSREKFLETLGMRMTIRPAGELDLRRAEELTLRTSQLNTTGRHYAYEELNDLKDSPDHLLLVAELEDRYGSSGTIGLALVERGPDAWLVKLLVMSCRVITRGVGGIMLSHIVRSARRHGVRLRADFVANERNRMMYLTYRFHGFREVAASGDVVLLDHDPGVVRPFPHYVEVRTSQRGRGGG</sequence>
<dbReference type="Gene3D" id="3.40.50.1000">
    <property type="entry name" value="HAD superfamily/HAD-like"/>
    <property type="match status" value="1"/>
</dbReference>
<feature type="domain" description="N-acetyltransferase" evidence="1">
    <location>
        <begin position="185"/>
        <end position="347"/>
    </location>
</feature>
<comment type="caution">
    <text evidence="2">The sequence shown here is derived from an EMBL/GenBank/DDBJ whole genome shotgun (WGS) entry which is preliminary data.</text>
</comment>
<dbReference type="InterPro" id="IPR016181">
    <property type="entry name" value="Acyl_CoA_acyltransferase"/>
</dbReference>
<dbReference type="InterPro" id="IPR010037">
    <property type="entry name" value="FkbH_domain"/>
</dbReference>
<proteinExistence type="predicted"/>
<dbReference type="SUPFAM" id="SSF56784">
    <property type="entry name" value="HAD-like"/>
    <property type="match status" value="1"/>
</dbReference>
<accession>A0ABT4T681</accession>
<dbReference type="NCBIfam" id="TIGR01681">
    <property type="entry name" value="HAD-SF-IIIC"/>
    <property type="match status" value="1"/>
</dbReference>
<dbReference type="InterPro" id="IPR000182">
    <property type="entry name" value="GNAT_dom"/>
</dbReference>
<dbReference type="Gene3D" id="3.40.630.30">
    <property type="match status" value="1"/>
</dbReference>
<dbReference type="InterPro" id="IPR036412">
    <property type="entry name" value="HAD-like_sf"/>
</dbReference>
<name>A0ABT4T681_9ACTN</name>
<dbReference type="SUPFAM" id="SSF55729">
    <property type="entry name" value="Acyl-CoA N-acyltransferases (Nat)"/>
    <property type="match status" value="1"/>
</dbReference>